<evidence type="ECO:0008006" key="4">
    <source>
        <dbReference type="Google" id="ProtNLM"/>
    </source>
</evidence>
<dbReference type="Gene3D" id="3.10.28.10">
    <property type="entry name" value="Homing endonucleases"/>
    <property type="match status" value="1"/>
</dbReference>
<protein>
    <recommendedName>
        <fullName evidence="4">DOD-type homing endonuclease domain-containing protein</fullName>
    </recommendedName>
</protein>
<dbReference type="EMBL" id="LAZR01026390">
    <property type="protein sequence ID" value="KKL68898.1"/>
    <property type="molecule type" value="Genomic_DNA"/>
</dbReference>
<gene>
    <name evidence="3" type="ORF">LCGC14_2120390</name>
</gene>
<accession>A0A0F9E4I4</accession>
<reference evidence="3" key="1">
    <citation type="journal article" date="2015" name="Nature">
        <title>Complex archaea that bridge the gap between prokaryotes and eukaryotes.</title>
        <authorList>
            <person name="Spang A."/>
            <person name="Saw J.H."/>
            <person name="Jorgensen S.L."/>
            <person name="Zaremba-Niedzwiedzka K."/>
            <person name="Martijn J."/>
            <person name="Lind A.E."/>
            <person name="van Eijk R."/>
            <person name="Schleper C."/>
            <person name="Guy L."/>
            <person name="Ettema T.J."/>
        </authorList>
    </citation>
    <scope>NUCLEOTIDE SEQUENCE</scope>
</reference>
<name>A0A0F9E4I4_9ZZZZ</name>
<evidence type="ECO:0000256" key="1">
    <source>
        <dbReference type="ARBA" id="ARBA00022813"/>
    </source>
</evidence>
<comment type="caution">
    <text evidence="3">The sequence shown here is derived from an EMBL/GenBank/DDBJ whole genome shotgun (WGS) entry which is preliminary data.</text>
</comment>
<proteinExistence type="predicted"/>
<dbReference type="AlphaFoldDB" id="A0A0F9E4I4"/>
<dbReference type="InterPro" id="IPR006141">
    <property type="entry name" value="Intein_N"/>
</dbReference>
<dbReference type="InterPro" id="IPR027434">
    <property type="entry name" value="Homing_endonucl"/>
</dbReference>
<sequence length="441" mass="50150">EENMKSAKVRELLDHGTLKWYDELPVIEYIDSEHVAYFLGGTTPRERLNREDNENIIFEYTAAYDLLRTWKHGLGKCPVVMITGEKTEIPEFEYRFKGFLNDAKDALLAYDFLLSRLATMVYAYYLPSYRWQIAATSAHFQGRERPEMEIKLGGVTVTYADEELSVLPYPTDLPDAGQLLSEVDSVIQRHTLEDVLFGRVQGSAPAFQVALRINVAKCADSNENLLLPDGTTKTYGELASSGEPFEIMTPEGIRTAMATFDEVEPLYEIKLESGKIITRSAHHKIWSSSGKISHTIVPEGKFNLVRDIIGDDRVAVMNTLKTKESEQYIDNDLAFIIGLLLGDGSFNKRGGIEFTCANRAIEKEFLDAANRLHEYPTSLPSREVRECKTWYVPKNKESLIHSVSDWLGLKRKNAFTKKLPNITHSWTKEIFNFWLVTLLSI</sequence>
<dbReference type="InterPro" id="IPR036844">
    <property type="entry name" value="Hint_dom_sf"/>
</dbReference>
<dbReference type="GO" id="GO:0016539">
    <property type="term" value="P:intein-mediated protein splicing"/>
    <property type="evidence" value="ECO:0007669"/>
    <property type="project" value="InterPro"/>
</dbReference>
<evidence type="ECO:0000256" key="2">
    <source>
        <dbReference type="ARBA" id="ARBA00023000"/>
    </source>
</evidence>
<feature type="non-terminal residue" evidence="3">
    <location>
        <position position="1"/>
    </location>
</feature>
<evidence type="ECO:0000313" key="3">
    <source>
        <dbReference type="EMBL" id="KKL68898.1"/>
    </source>
</evidence>
<organism evidence="3">
    <name type="scientific">marine sediment metagenome</name>
    <dbReference type="NCBI Taxonomy" id="412755"/>
    <lineage>
        <taxon>unclassified sequences</taxon>
        <taxon>metagenomes</taxon>
        <taxon>ecological metagenomes</taxon>
    </lineage>
</organism>
<keyword evidence="1" id="KW-0068">Autocatalytic cleavage</keyword>
<dbReference type="SUPFAM" id="SSF51294">
    <property type="entry name" value="Hedgehog/intein (Hint) domain"/>
    <property type="match status" value="1"/>
</dbReference>
<dbReference type="SUPFAM" id="SSF55608">
    <property type="entry name" value="Homing endonucleases"/>
    <property type="match status" value="1"/>
</dbReference>
<dbReference type="PROSITE" id="PS50817">
    <property type="entry name" value="INTEIN_N_TER"/>
    <property type="match status" value="1"/>
</dbReference>
<keyword evidence="2" id="KW-0651">Protein splicing</keyword>